<sequence length="221" mass="24876">MSRKIVFGLIWLTFVSYAFLFAPATQPNTFDLIVNLSTGNWDNINPLVIALFNLMGVLPGIYACFLFIDGDGQKIKAAPFAIASLGVGAFALLPYLALRQSNPTWQGDKNLFIKIVDARLTGIILIIAAIVLLSFGLIYGNWSDFIYQWQTSKFIHVMSLDFCLLVLLLPTLVKDDLSRRNINYNWLFWLIAVVPLFGTLIYLCLRPSLPENSYKLQESNS</sequence>
<dbReference type="PATRIC" id="fig|111780.3.peg.3123"/>
<proteinExistence type="predicted"/>
<dbReference type="PANTHER" id="PTHR36009:SF3">
    <property type="entry name" value="TRANSMEMBRANE PROTEIN"/>
    <property type="match status" value="1"/>
</dbReference>
<keyword evidence="1" id="KW-0812">Transmembrane</keyword>
<name>K9XVE3_STAC7</name>
<dbReference type="AlphaFoldDB" id="K9XVE3"/>
<dbReference type="RefSeq" id="WP_015194189.1">
    <property type="nucleotide sequence ID" value="NC_019748.1"/>
</dbReference>
<dbReference type="eggNOG" id="ENOG502Z8HF">
    <property type="taxonomic scope" value="Bacteria"/>
</dbReference>
<evidence type="ECO:0008006" key="4">
    <source>
        <dbReference type="Google" id="ProtNLM"/>
    </source>
</evidence>
<feature type="transmembrane region" description="Helical" evidence="1">
    <location>
        <begin position="154"/>
        <end position="173"/>
    </location>
</feature>
<feature type="transmembrane region" description="Helical" evidence="1">
    <location>
        <begin position="80"/>
        <end position="98"/>
    </location>
</feature>
<dbReference type="PANTHER" id="PTHR36009">
    <property type="match status" value="1"/>
</dbReference>
<dbReference type="Proteomes" id="UP000010473">
    <property type="component" value="Chromosome"/>
</dbReference>
<organism evidence="2 3">
    <name type="scientific">Stanieria cyanosphaera (strain ATCC 29371 / PCC 7437)</name>
    <dbReference type="NCBI Taxonomy" id="111780"/>
    <lineage>
        <taxon>Bacteria</taxon>
        <taxon>Bacillati</taxon>
        <taxon>Cyanobacteriota</taxon>
        <taxon>Cyanophyceae</taxon>
        <taxon>Pleurocapsales</taxon>
        <taxon>Dermocarpellaceae</taxon>
        <taxon>Stanieria</taxon>
    </lineage>
</organism>
<evidence type="ECO:0000313" key="2">
    <source>
        <dbReference type="EMBL" id="AFZ36523.1"/>
    </source>
</evidence>
<gene>
    <name evidence="2" type="ordered locus">Sta7437_3005</name>
</gene>
<dbReference type="KEGG" id="scs:Sta7437_3005"/>
<feature type="transmembrane region" description="Helical" evidence="1">
    <location>
        <begin position="44"/>
        <end position="68"/>
    </location>
</feature>
<dbReference type="EMBL" id="CP003653">
    <property type="protein sequence ID" value="AFZ36523.1"/>
    <property type="molecule type" value="Genomic_DNA"/>
</dbReference>
<reference evidence="3" key="1">
    <citation type="journal article" date="2013" name="Proc. Natl. Acad. Sci. U.S.A.">
        <title>Improving the coverage of the cyanobacterial phylum using diversity-driven genome sequencing.</title>
        <authorList>
            <person name="Shih P.M."/>
            <person name="Wu D."/>
            <person name="Latifi A."/>
            <person name="Axen S.D."/>
            <person name="Fewer D.P."/>
            <person name="Talla E."/>
            <person name="Calteau A."/>
            <person name="Cai F."/>
            <person name="Tandeau de Marsac N."/>
            <person name="Rippka R."/>
            <person name="Herdman M."/>
            <person name="Sivonen K."/>
            <person name="Coursin T."/>
            <person name="Laurent T."/>
            <person name="Goodwin L."/>
            <person name="Nolan M."/>
            <person name="Davenport K.W."/>
            <person name="Han C.S."/>
            <person name="Rubin E.M."/>
            <person name="Eisen J.A."/>
            <person name="Woyke T."/>
            <person name="Gugger M."/>
            <person name="Kerfeld C.A."/>
        </authorList>
    </citation>
    <scope>NUCLEOTIDE SEQUENCE [LARGE SCALE GENOMIC DNA]</scope>
    <source>
        <strain evidence="3">ATCC 29371 / PCC 7437</strain>
    </source>
</reference>
<dbReference type="STRING" id="111780.Sta7437_3005"/>
<keyword evidence="1" id="KW-1133">Transmembrane helix</keyword>
<keyword evidence="3" id="KW-1185">Reference proteome</keyword>
<dbReference type="OrthoDB" id="482433at2"/>
<keyword evidence="1" id="KW-0472">Membrane</keyword>
<evidence type="ECO:0000313" key="3">
    <source>
        <dbReference type="Proteomes" id="UP000010473"/>
    </source>
</evidence>
<feature type="transmembrane region" description="Helical" evidence="1">
    <location>
        <begin position="185"/>
        <end position="205"/>
    </location>
</feature>
<feature type="transmembrane region" description="Helical" evidence="1">
    <location>
        <begin position="118"/>
        <end position="142"/>
    </location>
</feature>
<protein>
    <recommendedName>
        <fullName evidence="4">DUF2834 domain-containing protein</fullName>
    </recommendedName>
</protein>
<evidence type="ECO:0000256" key="1">
    <source>
        <dbReference type="SAM" id="Phobius"/>
    </source>
</evidence>
<dbReference type="HOGENOM" id="CLU_065697_1_1_3"/>
<accession>K9XVE3</accession>